<dbReference type="OrthoDB" id="9763644at2"/>
<dbReference type="HOGENOM" id="CLU_658618_0_0_5"/>
<feature type="region of interest" description="Disordered" evidence="1">
    <location>
        <begin position="163"/>
        <end position="185"/>
    </location>
</feature>
<dbReference type="EMBL" id="CP003740">
    <property type="protein sequence ID" value="AGI68232.1"/>
    <property type="molecule type" value="Genomic_DNA"/>
</dbReference>
<proteinExistence type="predicted"/>
<keyword evidence="3" id="KW-1185">Reference proteome</keyword>
<protein>
    <submittedName>
        <fullName evidence="2">Uncharacterized protein</fullName>
    </submittedName>
</protein>
<evidence type="ECO:0000313" key="2">
    <source>
        <dbReference type="EMBL" id="AGI68232.1"/>
    </source>
</evidence>
<dbReference type="STRING" id="391626.OAN307_c26430"/>
<evidence type="ECO:0000313" key="3">
    <source>
        <dbReference type="Proteomes" id="UP000005307"/>
    </source>
</evidence>
<dbReference type="Proteomes" id="UP000005307">
    <property type="component" value="Chromosome"/>
</dbReference>
<sequence length="417" mass="45733">MNKSVKTNLRGQYNPFVQPMVTGHGVHGGPNGSIAYDDLVYEATRLTDDKERVAWAGVPKEQARWFMSSTLPSRQSADQVSDGEFVALVVDIDGGRATFNEVERAVLATTGGAVALVYSTKSATFAMPRWRVVIPLERSLSGADYADTAQAFYVRIREASEGRIDPDNAGARPGQISFLPNAPSGDPDGDDYLAFAAEIGEDPDLALDLTDDHPIVQLREAKRLEKQYEAEAAAERAKRRRGGGSTLITRFNAHHSVDELLSRYGYEQAEDASGRWPKDHWRSPYQTSGSFATRVYRDDDEGGETWVSLSGSDAKRGLGAKSANGGARYGDAFDLFVHFSHGGDNGAALKAWKIQCDDKRNIEVGHGLARRREQLVKHHDRLRALGREPSGVKAKDTSGILKTLRGLGRRGDEETRK</sequence>
<dbReference type="eggNOG" id="ENOG5032Z38">
    <property type="taxonomic scope" value="Bacteria"/>
</dbReference>
<dbReference type="RefSeq" id="WP_015500233.1">
    <property type="nucleotide sequence ID" value="NC_020911.1"/>
</dbReference>
<accession>M9R7M9</accession>
<reference evidence="2 3" key="1">
    <citation type="journal article" date="2013" name="PLoS ONE">
        <title>Poles Apart: Arctic and Antarctic Octadecabacter strains Share High Genome Plasticity and a New Type of Xanthorhodopsin.</title>
        <authorList>
            <person name="Vollmers J."/>
            <person name="Voget S."/>
            <person name="Dietrich S."/>
            <person name="Gollnow K."/>
            <person name="Smits M."/>
            <person name="Meyer K."/>
            <person name="Brinkhoff T."/>
            <person name="Simon M."/>
            <person name="Daniel R."/>
        </authorList>
    </citation>
    <scope>NUCLEOTIDE SEQUENCE [LARGE SCALE GENOMIC DNA]</scope>
    <source>
        <strain evidence="2 3">307</strain>
    </source>
</reference>
<dbReference type="AlphaFoldDB" id="M9R7M9"/>
<evidence type="ECO:0000256" key="1">
    <source>
        <dbReference type="SAM" id="MobiDB-lite"/>
    </source>
</evidence>
<dbReference type="KEGG" id="oat:OAN307_c26430"/>
<gene>
    <name evidence="2" type="ORF">OAN307_c26430</name>
</gene>
<feature type="region of interest" description="Disordered" evidence="1">
    <location>
        <begin position="387"/>
        <end position="417"/>
    </location>
</feature>
<name>M9R7M9_9RHOB</name>
<organism evidence="2 3">
    <name type="scientific">Octadecabacter antarcticus 307</name>
    <dbReference type="NCBI Taxonomy" id="391626"/>
    <lineage>
        <taxon>Bacteria</taxon>
        <taxon>Pseudomonadati</taxon>
        <taxon>Pseudomonadota</taxon>
        <taxon>Alphaproteobacteria</taxon>
        <taxon>Rhodobacterales</taxon>
        <taxon>Roseobacteraceae</taxon>
        <taxon>Octadecabacter</taxon>
    </lineage>
</organism>